<protein>
    <submittedName>
        <fullName evidence="4">Vacuolar protein sorting/targeting protein 10</fullName>
    </submittedName>
</protein>
<feature type="region of interest" description="Disordered" evidence="1">
    <location>
        <begin position="135"/>
        <end position="196"/>
    </location>
</feature>
<comment type="caution">
    <text evidence="4">The sequence shown here is derived from an EMBL/GenBank/DDBJ whole genome shotgun (WGS) entry which is preliminary data.</text>
</comment>
<dbReference type="EMBL" id="JAHWGI010001001">
    <property type="protein sequence ID" value="KAK3920446.1"/>
    <property type="molecule type" value="Genomic_DNA"/>
</dbReference>
<feature type="compositionally biased region" description="Polar residues" evidence="1">
    <location>
        <begin position="184"/>
        <end position="196"/>
    </location>
</feature>
<evidence type="ECO:0000313" key="4">
    <source>
        <dbReference type="EMBL" id="KAK3920446.1"/>
    </source>
</evidence>
<evidence type="ECO:0000313" key="5">
    <source>
        <dbReference type="Proteomes" id="UP001219518"/>
    </source>
</evidence>
<evidence type="ECO:0000313" key="2">
    <source>
        <dbReference type="EMBL" id="KAK3911764.1"/>
    </source>
</evidence>
<feature type="compositionally biased region" description="Low complexity" evidence="1">
    <location>
        <begin position="136"/>
        <end position="159"/>
    </location>
</feature>
<dbReference type="EMBL" id="JAHWGI010000285">
    <property type="protein sequence ID" value="KAK3911764.1"/>
    <property type="molecule type" value="Genomic_DNA"/>
</dbReference>
<accession>A0AAE1HGW0</accession>
<proteinExistence type="predicted"/>
<evidence type="ECO:0000256" key="1">
    <source>
        <dbReference type="SAM" id="MobiDB-lite"/>
    </source>
</evidence>
<dbReference type="AlphaFoldDB" id="A0AAE1HGW0"/>
<organism evidence="4 5">
    <name type="scientific">Frankliniella fusca</name>
    <dbReference type="NCBI Taxonomy" id="407009"/>
    <lineage>
        <taxon>Eukaryota</taxon>
        <taxon>Metazoa</taxon>
        <taxon>Ecdysozoa</taxon>
        <taxon>Arthropoda</taxon>
        <taxon>Hexapoda</taxon>
        <taxon>Insecta</taxon>
        <taxon>Pterygota</taxon>
        <taxon>Neoptera</taxon>
        <taxon>Paraneoptera</taxon>
        <taxon>Thysanoptera</taxon>
        <taxon>Terebrantia</taxon>
        <taxon>Thripoidea</taxon>
        <taxon>Thripidae</taxon>
        <taxon>Frankliniella</taxon>
    </lineage>
</organism>
<name>A0AAE1HGW0_9NEOP</name>
<dbReference type="Proteomes" id="UP001219518">
    <property type="component" value="Unassembled WGS sequence"/>
</dbReference>
<dbReference type="EMBL" id="JAHWGI010000959">
    <property type="protein sequence ID" value="KAK3918560.1"/>
    <property type="molecule type" value="Genomic_DNA"/>
</dbReference>
<reference evidence="4" key="2">
    <citation type="journal article" date="2023" name="BMC Genomics">
        <title>Pest status, molecular evolution, and epigenetic factors derived from the genome assembly of Frankliniella fusca, a thysanopteran phytovirus vector.</title>
        <authorList>
            <person name="Catto M.A."/>
            <person name="Labadie P.E."/>
            <person name="Jacobson A.L."/>
            <person name="Kennedy G.G."/>
            <person name="Srinivasan R."/>
            <person name="Hunt B.G."/>
        </authorList>
    </citation>
    <scope>NUCLEOTIDE SEQUENCE</scope>
    <source>
        <strain evidence="4">PL_HMW_Pooled</strain>
    </source>
</reference>
<keyword evidence="5" id="KW-1185">Reference proteome</keyword>
<evidence type="ECO:0000313" key="3">
    <source>
        <dbReference type="EMBL" id="KAK3918560.1"/>
    </source>
</evidence>
<gene>
    <name evidence="3" type="ORF">KUF71_007807</name>
    <name evidence="4" type="ORF">KUF71_009717</name>
    <name evidence="2" type="ORF">KUF71_021425</name>
</gene>
<sequence length="367" mass="39926">MMEACTSKALAIKDIVQEAVAKTEAVWQAAELPVVTTRRAKQMLKDHMEAMFTLRDCPIKKRGESYNRRREDFVAASRLVFDIRPCKCAADGCACDDAIKLQVDARRPFLQDQRTERRLKIGEVAGPPLCARLRTTRASSTSSSPGSSGPASSASSPSPMKRQRLRGEWVDQDFVAPTPRPSRSVDSNRNTSPLPNTAATAARFNVSSRAAAAIASAFAVDSGLVTPTDTKHVVDHSKMRRQQSKVMLEANAAGLRDCDRPTGLYFDGRKNETMVQQDIPGVSKTRHIREKQNHVVLLAEPGSHFIGHVTPAGALAANEARAIIAGLKERAVSTDGFRAAGCDGTSYNTGAREGVLACLEREMRRPL</sequence>
<reference evidence="4" key="1">
    <citation type="submission" date="2021-07" db="EMBL/GenBank/DDBJ databases">
        <authorList>
            <person name="Catto M.A."/>
            <person name="Jacobson A."/>
            <person name="Kennedy G."/>
            <person name="Labadie P."/>
            <person name="Hunt B.G."/>
            <person name="Srinivasan R."/>
        </authorList>
    </citation>
    <scope>NUCLEOTIDE SEQUENCE</scope>
    <source>
        <strain evidence="4">PL_HMW_Pooled</strain>
        <tissue evidence="4">Head</tissue>
    </source>
</reference>